<dbReference type="InterPro" id="IPR028082">
    <property type="entry name" value="Peripla_BP_I"/>
</dbReference>
<dbReference type="CDD" id="cd01392">
    <property type="entry name" value="HTH_LacI"/>
    <property type="match status" value="1"/>
</dbReference>
<dbReference type="Gene3D" id="3.40.50.2300">
    <property type="match status" value="2"/>
</dbReference>
<evidence type="ECO:0000259" key="4">
    <source>
        <dbReference type="PROSITE" id="PS50932"/>
    </source>
</evidence>
<dbReference type="SUPFAM" id="SSF47413">
    <property type="entry name" value="lambda repressor-like DNA-binding domains"/>
    <property type="match status" value="1"/>
</dbReference>
<keyword evidence="3" id="KW-0804">Transcription</keyword>
<dbReference type="InterPro" id="IPR000843">
    <property type="entry name" value="HTH_LacI"/>
</dbReference>
<dbReference type="InterPro" id="IPR046335">
    <property type="entry name" value="LacI/GalR-like_sensor"/>
</dbReference>
<dbReference type="Pfam" id="PF00356">
    <property type="entry name" value="LacI"/>
    <property type="match status" value="1"/>
</dbReference>
<dbReference type="Gene3D" id="1.10.260.40">
    <property type="entry name" value="lambda repressor-like DNA-binding domains"/>
    <property type="match status" value="1"/>
</dbReference>
<keyword evidence="6" id="KW-1185">Reference proteome</keyword>
<protein>
    <submittedName>
        <fullName evidence="5">LacI family transcriptional regulator</fullName>
    </submittedName>
</protein>
<dbReference type="Proteomes" id="UP000679629">
    <property type="component" value="Chromosome"/>
</dbReference>
<sequence>MAPRVYIDANPSDGPWDQSVRSRQSAEWDSVAARPRIKDVAEYAGVSPKTVSNVINNFEHVSERTRAAVQEAIDALGYRVNIAGRQLRQGRTGMITLAVPELDVAYFAELAKHVMAEADRRRHTVLLHQTGAVRERELAALHGFDAQFSDGVILSPLSLQPHDLAVRDRRLPVVLLGERSAEGGTDHVGIDNVRAAREATEHLLARGRRRIAVVGGALHGRQGTDRLRTDGHREALDAAGLPFEPGLVVRVDAYHWQDGARAAAALMDSDPRPDALLCLNDHLALGALRALHELGRSVLGELDVVGFDDIEASRFSVPTLTTVAPDKREIARAAVARLLARIDAPDSAPPGDHVAGHRLIVRESSGG</sequence>
<proteinExistence type="predicted"/>
<name>A0ABX8FK45_9ACTN</name>
<evidence type="ECO:0000313" key="6">
    <source>
        <dbReference type="Proteomes" id="UP000679629"/>
    </source>
</evidence>
<dbReference type="CDD" id="cd06267">
    <property type="entry name" value="PBP1_LacI_sugar_binding-like"/>
    <property type="match status" value="1"/>
</dbReference>
<dbReference type="PANTHER" id="PTHR30146">
    <property type="entry name" value="LACI-RELATED TRANSCRIPTIONAL REPRESSOR"/>
    <property type="match status" value="1"/>
</dbReference>
<dbReference type="PROSITE" id="PS50932">
    <property type="entry name" value="HTH_LACI_2"/>
    <property type="match status" value="1"/>
</dbReference>
<evidence type="ECO:0000256" key="2">
    <source>
        <dbReference type="ARBA" id="ARBA00023125"/>
    </source>
</evidence>
<reference evidence="6" key="1">
    <citation type="submission" date="2021-05" db="EMBL/GenBank/DDBJ databases">
        <title>Direct Submission.</title>
        <authorList>
            <person name="Li K."/>
            <person name="Gao J."/>
        </authorList>
    </citation>
    <scope>NUCLEOTIDE SEQUENCE [LARGE SCALE GENOMIC DNA]</scope>
    <source>
        <strain evidence="6">MG62</strain>
    </source>
</reference>
<dbReference type="EMBL" id="CP075896">
    <property type="protein sequence ID" value="QWB21514.1"/>
    <property type="molecule type" value="Genomic_DNA"/>
</dbReference>
<dbReference type="SUPFAM" id="SSF53822">
    <property type="entry name" value="Periplasmic binding protein-like I"/>
    <property type="match status" value="1"/>
</dbReference>
<evidence type="ECO:0000256" key="1">
    <source>
        <dbReference type="ARBA" id="ARBA00023015"/>
    </source>
</evidence>
<evidence type="ECO:0000313" key="5">
    <source>
        <dbReference type="EMBL" id="QWB21514.1"/>
    </source>
</evidence>
<feature type="domain" description="HTH lacI-type" evidence="4">
    <location>
        <begin position="35"/>
        <end position="89"/>
    </location>
</feature>
<evidence type="ECO:0000256" key="3">
    <source>
        <dbReference type="ARBA" id="ARBA00023163"/>
    </source>
</evidence>
<dbReference type="PROSITE" id="PS00356">
    <property type="entry name" value="HTH_LACI_1"/>
    <property type="match status" value="1"/>
</dbReference>
<accession>A0ABX8FK45</accession>
<dbReference type="InterPro" id="IPR010982">
    <property type="entry name" value="Lambda_DNA-bd_dom_sf"/>
</dbReference>
<dbReference type="SMART" id="SM00354">
    <property type="entry name" value="HTH_LACI"/>
    <property type="match status" value="1"/>
</dbReference>
<gene>
    <name evidence="5" type="ORF">KJK29_02370</name>
</gene>
<dbReference type="PANTHER" id="PTHR30146:SF109">
    <property type="entry name" value="HTH-TYPE TRANSCRIPTIONAL REGULATOR GALS"/>
    <property type="match status" value="1"/>
</dbReference>
<keyword evidence="1" id="KW-0805">Transcription regulation</keyword>
<organism evidence="5 6">
    <name type="scientific">Streptomyces koelreuteriae</name>
    <dbReference type="NCBI Taxonomy" id="2838015"/>
    <lineage>
        <taxon>Bacteria</taxon>
        <taxon>Bacillati</taxon>
        <taxon>Actinomycetota</taxon>
        <taxon>Actinomycetes</taxon>
        <taxon>Kitasatosporales</taxon>
        <taxon>Streptomycetaceae</taxon>
        <taxon>Streptomyces</taxon>
    </lineage>
</organism>
<keyword evidence="2" id="KW-0238">DNA-binding</keyword>
<dbReference type="Pfam" id="PF13377">
    <property type="entry name" value="Peripla_BP_3"/>
    <property type="match status" value="1"/>
</dbReference>